<feature type="chain" id="PRO_5041947260" evidence="1">
    <location>
        <begin position="23"/>
        <end position="158"/>
    </location>
</feature>
<sequence>QESHTFLWLTLILRFYVNIMYSNKRKESDTSTGKSKSIPDVLLSNFNKPYITYLMIFLSLCPPQVTHQVARLHTNVLQWNDILPFSISLIFNSPCSTFTDFSEIFTINLGWVEKEEVLISTVFPNQTYCGECHLCCVVVTMEPYSNEEYVDMICISCT</sequence>
<gene>
    <name evidence="2" type="ORF">L9F63_020350</name>
</gene>
<reference evidence="2" key="1">
    <citation type="journal article" date="2023" name="IScience">
        <title>Live-bearing cockroach genome reveals convergent evolutionary mechanisms linked to viviparity in insects and beyond.</title>
        <authorList>
            <person name="Fouks B."/>
            <person name="Harrison M.C."/>
            <person name="Mikhailova A.A."/>
            <person name="Marchal E."/>
            <person name="English S."/>
            <person name="Carruthers M."/>
            <person name="Jennings E.C."/>
            <person name="Chiamaka E.L."/>
            <person name="Frigard R.A."/>
            <person name="Pippel M."/>
            <person name="Attardo G.M."/>
            <person name="Benoit J.B."/>
            <person name="Bornberg-Bauer E."/>
            <person name="Tobe S.S."/>
        </authorList>
    </citation>
    <scope>NUCLEOTIDE SEQUENCE</scope>
    <source>
        <strain evidence="2">Stay&amp;Tobe</strain>
    </source>
</reference>
<evidence type="ECO:0000313" key="3">
    <source>
        <dbReference type="Proteomes" id="UP001233999"/>
    </source>
</evidence>
<keyword evidence="1" id="KW-0732">Signal</keyword>
<evidence type="ECO:0000256" key="1">
    <source>
        <dbReference type="SAM" id="SignalP"/>
    </source>
</evidence>
<dbReference type="EMBL" id="JASPKZ010007224">
    <property type="protein sequence ID" value="KAJ9586012.1"/>
    <property type="molecule type" value="Genomic_DNA"/>
</dbReference>
<protein>
    <submittedName>
        <fullName evidence="2">Uncharacterized protein</fullName>
    </submittedName>
</protein>
<name>A0AAD7ZSV1_DIPPU</name>
<feature type="non-terminal residue" evidence="2">
    <location>
        <position position="158"/>
    </location>
</feature>
<reference evidence="2" key="2">
    <citation type="submission" date="2023-05" db="EMBL/GenBank/DDBJ databases">
        <authorList>
            <person name="Fouks B."/>
        </authorList>
    </citation>
    <scope>NUCLEOTIDE SEQUENCE</scope>
    <source>
        <strain evidence="2">Stay&amp;Tobe</strain>
        <tissue evidence="2">Testes</tissue>
    </source>
</reference>
<evidence type="ECO:0000313" key="2">
    <source>
        <dbReference type="EMBL" id="KAJ9586012.1"/>
    </source>
</evidence>
<organism evidence="2 3">
    <name type="scientific">Diploptera punctata</name>
    <name type="common">Pacific beetle cockroach</name>
    <dbReference type="NCBI Taxonomy" id="6984"/>
    <lineage>
        <taxon>Eukaryota</taxon>
        <taxon>Metazoa</taxon>
        <taxon>Ecdysozoa</taxon>
        <taxon>Arthropoda</taxon>
        <taxon>Hexapoda</taxon>
        <taxon>Insecta</taxon>
        <taxon>Pterygota</taxon>
        <taxon>Neoptera</taxon>
        <taxon>Polyneoptera</taxon>
        <taxon>Dictyoptera</taxon>
        <taxon>Blattodea</taxon>
        <taxon>Blaberoidea</taxon>
        <taxon>Blaberidae</taxon>
        <taxon>Diplopterinae</taxon>
        <taxon>Diploptera</taxon>
    </lineage>
</organism>
<comment type="caution">
    <text evidence="2">The sequence shown here is derived from an EMBL/GenBank/DDBJ whole genome shotgun (WGS) entry which is preliminary data.</text>
</comment>
<dbReference type="Proteomes" id="UP001233999">
    <property type="component" value="Unassembled WGS sequence"/>
</dbReference>
<accession>A0AAD7ZSV1</accession>
<feature type="non-terminal residue" evidence="2">
    <location>
        <position position="1"/>
    </location>
</feature>
<proteinExistence type="predicted"/>
<feature type="signal peptide" evidence="1">
    <location>
        <begin position="1"/>
        <end position="22"/>
    </location>
</feature>
<dbReference type="AlphaFoldDB" id="A0AAD7ZSV1"/>
<keyword evidence="3" id="KW-1185">Reference proteome</keyword>